<organism evidence="1 2">
    <name type="scientific">Candidatus Wolfebacteria bacterium CG10_big_fil_rev_8_21_14_0_10_31_9</name>
    <dbReference type="NCBI Taxonomy" id="1975070"/>
    <lineage>
        <taxon>Bacteria</taxon>
        <taxon>Candidatus Wolfeibacteriota</taxon>
    </lineage>
</organism>
<dbReference type="AlphaFoldDB" id="A0A2H0RD32"/>
<protein>
    <recommendedName>
        <fullName evidence="3">50S ribosomal protein L28</fullName>
    </recommendedName>
</protein>
<dbReference type="Proteomes" id="UP000231602">
    <property type="component" value="Unassembled WGS sequence"/>
</dbReference>
<evidence type="ECO:0000313" key="2">
    <source>
        <dbReference type="Proteomes" id="UP000231602"/>
    </source>
</evidence>
<reference evidence="1 2" key="1">
    <citation type="submission" date="2017-09" db="EMBL/GenBank/DDBJ databases">
        <title>Depth-based differentiation of microbial function through sediment-hosted aquifers and enrichment of novel symbionts in the deep terrestrial subsurface.</title>
        <authorList>
            <person name="Probst A.J."/>
            <person name="Ladd B."/>
            <person name="Jarett J.K."/>
            <person name="Geller-Mcgrath D.E."/>
            <person name="Sieber C.M."/>
            <person name="Emerson J.B."/>
            <person name="Anantharaman K."/>
            <person name="Thomas B.C."/>
            <person name="Malmstrom R."/>
            <person name="Stieglmeier M."/>
            <person name="Klingl A."/>
            <person name="Woyke T."/>
            <person name="Ryan C.M."/>
            <person name="Banfield J.F."/>
        </authorList>
    </citation>
    <scope>NUCLEOTIDE SEQUENCE [LARGE SCALE GENOMIC DNA]</scope>
    <source>
        <strain evidence="1">CG10_big_fil_rev_8_21_14_0_10_31_9</strain>
    </source>
</reference>
<dbReference type="EMBL" id="PCXV01000008">
    <property type="protein sequence ID" value="PIR44350.1"/>
    <property type="molecule type" value="Genomic_DNA"/>
</dbReference>
<name>A0A2H0RD32_9BACT</name>
<evidence type="ECO:0008006" key="3">
    <source>
        <dbReference type="Google" id="ProtNLM"/>
    </source>
</evidence>
<gene>
    <name evidence="1" type="ORF">COV23_00310</name>
</gene>
<sequence length="89" mass="10030">MKQCEICGKGSIMRGNRKKLRGKYNLTHISRKYPNLQKTLIDDKRVLSCTQCMRTAAKVPKVKVPKVFKGPKVKASKTKVAKVRANATK</sequence>
<proteinExistence type="predicted"/>
<accession>A0A2H0RD32</accession>
<evidence type="ECO:0000313" key="1">
    <source>
        <dbReference type="EMBL" id="PIR44350.1"/>
    </source>
</evidence>
<comment type="caution">
    <text evidence="1">The sequence shown here is derived from an EMBL/GenBank/DDBJ whole genome shotgun (WGS) entry which is preliminary data.</text>
</comment>